<protein>
    <submittedName>
        <fullName evidence="1">Uncharacterized protein</fullName>
    </submittedName>
</protein>
<accession>A0A449D1Z0</accession>
<name>A0A449D1Z0_9MICO</name>
<gene>
    <name evidence="1" type="ORF">NCTC12391_00814</name>
</gene>
<evidence type="ECO:0000313" key="1">
    <source>
        <dbReference type="EMBL" id="VEW11644.1"/>
    </source>
</evidence>
<reference evidence="1 2" key="1">
    <citation type="submission" date="2019-02" db="EMBL/GenBank/DDBJ databases">
        <authorList>
            <consortium name="Pathogen Informatics"/>
        </authorList>
    </citation>
    <scope>NUCLEOTIDE SEQUENCE [LARGE SCALE GENOMIC DNA]</scope>
    <source>
        <strain evidence="1 2">3012STDY7078520</strain>
    </source>
</reference>
<organism evidence="1 2">
    <name type="scientific">Brevibacterium casei</name>
    <dbReference type="NCBI Taxonomy" id="33889"/>
    <lineage>
        <taxon>Bacteria</taxon>
        <taxon>Bacillati</taxon>
        <taxon>Actinomycetota</taxon>
        <taxon>Actinomycetes</taxon>
        <taxon>Micrococcales</taxon>
        <taxon>Brevibacteriaceae</taxon>
        <taxon>Brevibacterium</taxon>
    </lineage>
</organism>
<dbReference type="Proteomes" id="UP000386281">
    <property type="component" value="Unassembled WGS sequence"/>
</dbReference>
<dbReference type="AlphaFoldDB" id="A0A449D1Z0"/>
<proteinExistence type="predicted"/>
<sequence length="276" mass="28733">MSPDIEVGAKQARVWPPVLAIDPGSRETGLCLRVGIDALEAVTVEKDDPTGNHAESVRYAREVIETAKEITRRNRDRLNDEATLRGVAPGGLRHAVETLVAPTGQATKGRRTAVAPRVLASLPTASTVLGAVVGTWPRTILIAPHGGAGWDAMGREASPPTLKGRTPVGWLTGGSDRSHQRAAWAIAGAAHAAVMPPLREQAQTAAMAALPHVIGTAPEGLVTVLRAAIQETGAWDLLHGHLPALAQAVVSTCTRDQEVGASAAAEVAEYLAAMEG</sequence>
<evidence type="ECO:0000313" key="2">
    <source>
        <dbReference type="Proteomes" id="UP000386281"/>
    </source>
</evidence>
<dbReference type="EMBL" id="CAACXN010000014">
    <property type="protein sequence ID" value="VEW11644.1"/>
    <property type="molecule type" value="Genomic_DNA"/>
</dbReference>